<dbReference type="EMBL" id="BPLR01013875">
    <property type="protein sequence ID" value="GIY64442.1"/>
    <property type="molecule type" value="Genomic_DNA"/>
</dbReference>
<accession>A0AAV4V2M1</accession>
<proteinExistence type="predicted"/>
<evidence type="ECO:0000313" key="2">
    <source>
        <dbReference type="Proteomes" id="UP001054945"/>
    </source>
</evidence>
<dbReference type="AlphaFoldDB" id="A0AAV4V2M1"/>
<gene>
    <name evidence="1" type="ORF">CEXT_321871</name>
</gene>
<protein>
    <submittedName>
        <fullName evidence="1">Uncharacterized protein</fullName>
    </submittedName>
</protein>
<organism evidence="1 2">
    <name type="scientific">Caerostris extrusa</name>
    <name type="common">Bark spider</name>
    <name type="synonym">Caerostris bankana</name>
    <dbReference type="NCBI Taxonomy" id="172846"/>
    <lineage>
        <taxon>Eukaryota</taxon>
        <taxon>Metazoa</taxon>
        <taxon>Ecdysozoa</taxon>
        <taxon>Arthropoda</taxon>
        <taxon>Chelicerata</taxon>
        <taxon>Arachnida</taxon>
        <taxon>Araneae</taxon>
        <taxon>Araneomorphae</taxon>
        <taxon>Entelegynae</taxon>
        <taxon>Araneoidea</taxon>
        <taxon>Araneidae</taxon>
        <taxon>Caerostris</taxon>
    </lineage>
</organism>
<reference evidence="1 2" key="1">
    <citation type="submission" date="2021-06" db="EMBL/GenBank/DDBJ databases">
        <title>Caerostris extrusa draft genome.</title>
        <authorList>
            <person name="Kono N."/>
            <person name="Arakawa K."/>
        </authorList>
    </citation>
    <scope>NUCLEOTIDE SEQUENCE [LARGE SCALE GENOMIC DNA]</scope>
</reference>
<evidence type="ECO:0000313" key="1">
    <source>
        <dbReference type="EMBL" id="GIY64442.1"/>
    </source>
</evidence>
<dbReference type="Proteomes" id="UP001054945">
    <property type="component" value="Unassembled WGS sequence"/>
</dbReference>
<comment type="caution">
    <text evidence="1">The sequence shown here is derived from an EMBL/GenBank/DDBJ whole genome shotgun (WGS) entry which is preliminary data.</text>
</comment>
<keyword evidence="2" id="KW-1185">Reference proteome</keyword>
<sequence length="83" mass="9173">MEGKIAKYFENTVDGGYLNLPTMTNFSGKQRDSNSGLAEDMHTSGNVFIHGTLTNEEIDNCAVEESNRETRSVPQEASPETIF</sequence>
<name>A0AAV4V2M1_CAEEX</name>